<dbReference type="SMART" id="SM00257">
    <property type="entry name" value="LysM"/>
    <property type="match status" value="1"/>
</dbReference>
<organism evidence="3 4">
    <name type="scientific">Anaerospora hongkongensis</name>
    <dbReference type="NCBI Taxonomy" id="244830"/>
    <lineage>
        <taxon>Bacteria</taxon>
        <taxon>Bacillati</taxon>
        <taxon>Bacillota</taxon>
        <taxon>Negativicutes</taxon>
        <taxon>Selenomonadales</taxon>
        <taxon>Sporomusaceae</taxon>
        <taxon>Anaerospora</taxon>
    </lineage>
</organism>
<dbReference type="Proteomes" id="UP000295063">
    <property type="component" value="Unassembled WGS sequence"/>
</dbReference>
<evidence type="ECO:0000256" key="1">
    <source>
        <dbReference type="SAM" id="SignalP"/>
    </source>
</evidence>
<comment type="caution">
    <text evidence="3">The sequence shown here is derived from an EMBL/GenBank/DDBJ whole genome shotgun (WGS) entry which is preliminary data.</text>
</comment>
<dbReference type="SUPFAM" id="SSF54106">
    <property type="entry name" value="LysM domain"/>
    <property type="match status" value="1"/>
</dbReference>
<dbReference type="Gene3D" id="3.10.350.10">
    <property type="entry name" value="LysM domain"/>
    <property type="match status" value="1"/>
</dbReference>
<name>A0A4R1PV32_9FIRM</name>
<evidence type="ECO:0000313" key="3">
    <source>
        <dbReference type="EMBL" id="TCL35927.1"/>
    </source>
</evidence>
<dbReference type="EMBL" id="SLUI01000010">
    <property type="protein sequence ID" value="TCL35927.1"/>
    <property type="molecule type" value="Genomic_DNA"/>
</dbReference>
<sequence length="100" mass="11374">MLNKFTFIFFLVLLATSVVDVFTDFNEEAVVHYKTVVVEKGDTIWNIAAKHTTQQEDIRNVIAVIKQANHLDQSVQIYPGQTLRIPVADISGWASIRQKE</sequence>
<dbReference type="CDD" id="cd00118">
    <property type="entry name" value="LysM"/>
    <property type="match status" value="1"/>
</dbReference>
<gene>
    <name evidence="3" type="ORF">EV210_110172</name>
</gene>
<accession>A0A4R1PV32</accession>
<feature type="signal peptide" evidence="1">
    <location>
        <begin position="1"/>
        <end position="21"/>
    </location>
</feature>
<dbReference type="OrthoDB" id="2679564at2"/>
<evidence type="ECO:0000259" key="2">
    <source>
        <dbReference type="PROSITE" id="PS51782"/>
    </source>
</evidence>
<evidence type="ECO:0000313" key="4">
    <source>
        <dbReference type="Proteomes" id="UP000295063"/>
    </source>
</evidence>
<keyword evidence="1" id="KW-0732">Signal</keyword>
<dbReference type="InterPro" id="IPR036779">
    <property type="entry name" value="LysM_dom_sf"/>
</dbReference>
<protein>
    <submittedName>
        <fullName evidence="3">LysM domain-containing protein</fullName>
    </submittedName>
</protein>
<feature type="domain" description="LysM" evidence="2">
    <location>
        <begin position="34"/>
        <end position="85"/>
    </location>
</feature>
<dbReference type="PROSITE" id="PS51782">
    <property type="entry name" value="LYSM"/>
    <property type="match status" value="1"/>
</dbReference>
<proteinExistence type="predicted"/>
<feature type="chain" id="PRO_5038348488" evidence="1">
    <location>
        <begin position="22"/>
        <end position="100"/>
    </location>
</feature>
<dbReference type="AlphaFoldDB" id="A0A4R1PV32"/>
<dbReference type="RefSeq" id="WP_132082267.1">
    <property type="nucleotide sequence ID" value="NZ_SLUI01000010.1"/>
</dbReference>
<keyword evidence="4" id="KW-1185">Reference proteome</keyword>
<dbReference type="Pfam" id="PF01476">
    <property type="entry name" value="LysM"/>
    <property type="match status" value="1"/>
</dbReference>
<dbReference type="InterPro" id="IPR018392">
    <property type="entry name" value="LysM"/>
</dbReference>
<reference evidence="3 4" key="1">
    <citation type="submission" date="2019-03" db="EMBL/GenBank/DDBJ databases">
        <title>Genomic Encyclopedia of Type Strains, Phase IV (KMG-IV): sequencing the most valuable type-strain genomes for metagenomic binning, comparative biology and taxonomic classification.</title>
        <authorList>
            <person name="Goeker M."/>
        </authorList>
    </citation>
    <scope>NUCLEOTIDE SEQUENCE [LARGE SCALE GENOMIC DNA]</scope>
    <source>
        <strain evidence="3 4">DSM 15969</strain>
    </source>
</reference>